<sequence length="124" mass="14579">MILNVTLENLNWKPIIGLEFENLEAWEFLNEYGKEVGFGVRRQFKNKLKEDDVVTSCKYVCCKEGLRKPDKRDGQVTKHKAETRTNCYVRIGLSLGKNGKYVIHEFVEEHNHPLQRICLLRIRT</sequence>
<dbReference type="Proteomes" id="UP000257109">
    <property type="component" value="Unassembled WGS sequence"/>
</dbReference>
<gene>
    <name evidence="2" type="primary">FRS5</name>
    <name evidence="2" type="ORF">CR513_43856</name>
</gene>
<dbReference type="AlphaFoldDB" id="A0A371FD13"/>
<keyword evidence="3" id="KW-1185">Reference proteome</keyword>
<dbReference type="PANTHER" id="PTHR46328:SF34">
    <property type="entry name" value="PROTEIN FAR1-RELATED SEQUENCE 5-LIKE"/>
    <property type="match status" value="1"/>
</dbReference>
<dbReference type="STRING" id="157652.A0A371FD13"/>
<comment type="caution">
    <text evidence="2">The sequence shown here is derived from an EMBL/GenBank/DDBJ whole genome shotgun (WGS) entry which is preliminary data.</text>
</comment>
<feature type="domain" description="FAR1" evidence="1">
    <location>
        <begin position="27"/>
        <end position="115"/>
    </location>
</feature>
<protein>
    <submittedName>
        <fullName evidence="2">Protein FAR1-RELATED SEQUENCE 5</fullName>
    </submittedName>
</protein>
<dbReference type="OrthoDB" id="1894539at2759"/>
<evidence type="ECO:0000313" key="2">
    <source>
        <dbReference type="EMBL" id="RDX76178.1"/>
    </source>
</evidence>
<evidence type="ECO:0000313" key="3">
    <source>
        <dbReference type="Proteomes" id="UP000257109"/>
    </source>
</evidence>
<dbReference type="Pfam" id="PF03101">
    <property type="entry name" value="FAR1"/>
    <property type="match status" value="1"/>
</dbReference>
<feature type="non-terminal residue" evidence="2">
    <location>
        <position position="1"/>
    </location>
</feature>
<dbReference type="PANTHER" id="PTHR46328">
    <property type="entry name" value="FAR-RED IMPAIRED RESPONSIVE (FAR1) FAMILY PROTEIN-RELATED"/>
    <property type="match status" value="1"/>
</dbReference>
<name>A0A371FD13_MUCPR</name>
<proteinExistence type="predicted"/>
<organism evidence="2 3">
    <name type="scientific">Mucuna pruriens</name>
    <name type="common">Velvet bean</name>
    <name type="synonym">Dolichos pruriens</name>
    <dbReference type="NCBI Taxonomy" id="157652"/>
    <lineage>
        <taxon>Eukaryota</taxon>
        <taxon>Viridiplantae</taxon>
        <taxon>Streptophyta</taxon>
        <taxon>Embryophyta</taxon>
        <taxon>Tracheophyta</taxon>
        <taxon>Spermatophyta</taxon>
        <taxon>Magnoliopsida</taxon>
        <taxon>eudicotyledons</taxon>
        <taxon>Gunneridae</taxon>
        <taxon>Pentapetalae</taxon>
        <taxon>rosids</taxon>
        <taxon>fabids</taxon>
        <taxon>Fabales</taxon>
        <taxon>Fabaceae</taxon>
        <taxon>Papilionoideae</taxon>
        <taxon>50 kb inversion clade</taxon>
        <taxon>NPAAA clade</taxon>
        <taxon>indigoferoid/millettioid clade</taxon>
        <taxon>Phaseoleae</taxon>
        <taxon>Mucuna</taxon>
    </lineage>
</organism>
<reference evidence="2" key="1">
    <citation type="submission" date="2018-05" db="EMBL/GenBank/DDBJ databases">
        <title>Draft genome of Mucuna pruriens seed.</title>
        <authorList>
            <person name="Nnadi N.E."/>
            <person name="Vos R."/>
            <person name="Hasami M.H."/>
            <person name="Devisetty U.K."/>
            <person name="Aguiy J.C."/>
        </authorList>
    </citation>
    <scope>NUCLEOTIDE SEQUENCE [LARGE SCALE GENOMIC DNA]</scope>
    <source>
        <strain evidence="2">JCA_2017</strain>
    </source>
</reference>
<accession>A0A371FD13</accession>
<dbReference type="EMBL" id="QJKJ01009603">
    <property type="protein sequence ID" value="RDX76178.1"/>
    <property type="molecule type" value="Genomic_DNA"/>
</dbReference>
<evidence type="ECO:0000259" key="1">
    <source>
        <dbReference type="Pfam" id="PF03101"/>
    </source>
</evidence>
<dbReference type="InterPro" id="IPR004330">
    <property type="entry name" value="FAR1_DNA_bnd_dom"/>
</dbReference>